<reference evidence="2" key="1">
    <citation type="journal article" date="2023" name="G3 (Bethesda)">
        <title>Genome assembly and association tests identify interacting loci associated with vigor, precocity, and sex in interspecific pistachio rootstocks.</title>
        <authorList>
            <person name="Palmer W."/>
            <person name="Jacygrad E."/>
            <person name="Sagayaradj S."/>
            <person name="Cavanaugh K."/>
            <person name="Han R."/>
            <person name="Bertier L."/>
            <person name="Beede B."/>
            <person name="Kafkas S."/>
            <person name="Golino D."/>
            <person name="Preece J."/>
            <person name="Michelmore R."/>
        </authorList>
    </citation>
    <scope>NUCLEOTIDE SEQUENCE [LARGE SCALE GENOMIC DNA]</scope>
</reference>
<gene>
    <name evidence="1" type="ORF">Pint_23454</name>
</gene>
<keyword evidence="2" id="KW-1185">Reference proteome</keyword>
<dbReference type="EMBL" id="CM047741">
    <property type="protein sequence ID" value="KAJ0038893.1"/>
    <property type="molecule type" value="Genomic_DNA"/>
</dbReference>
<comment type="caution">
    <text evidence="1">The sequence shown here is derived from an EMBL/GenBank/DDBJ whole genome shotgun (WGS) entry which is preliminary data.</text>
</comment>
<proteinExistence type="predicted"/>
<accession>A0ACC0YKV6</accession>
<dbReference type="Proteomes" id="UP001163603">
    <property type="component" value="Chromosome 6"/>
</dbReference>
<sequence>MITEAVSYGSDFLGLLVKAYKDSDMTKKLTIDEILMSMSMIINESLRLYSPFVSLNRKIDREVILGKLTVPATVNICIPTLALHNNTQIWGEDAHLFKPGSFAEGVAKATNKNPVAFLPFGLGRRTCVGMNFCDYRNKDCTLNDSAAIQNHSVTNLC</sequence>
<name>A0ACC0YKV6_9ROSI</name>
<organism evidence="1 2">
    <name type="scientific">Pistacia integerrima</name>
    <dbReference type="NCBI Taxonomy" id="434235"/>
    <lineage>
        <taxon>Eukaryota</taxon>
        <taxon>Viridiplantae</taxon>
        <taxon>Streptophyta</taxon>
        <taxon>Embryophyta</taxon>
        <taxon>Tracheophyta</taxon>
        <taxon>Spermatophyta</taxon>
        <taxon>Magnoliopsida</taxon>
        <taxon>eudicotyledons</taxon>
        <taxon>Gunneridae</taxon>
        <taxon>Pentapetalae</taxon>
        <taxon>rosids</taxon>
        <taxon>malvids</taxon>
        <taxon>Sapindales</taxon>
        <taxon>Anacardiaceae</taxon>
        <taxon>Pistacia</taxon>
    </lineage>
</organism>
<evidence type="ECO:0000313" key="2">
    <source>
        <dbReference type="Proteomes" id="UP001163603"/>
    </source>
</evidence>
<protein>
    <submittedName>
        <fullName evidence="1">Uncharacterized protein</fullName>
    </submittedName>
</protein>
<evidence type="ECO:0000313" key="1">
    <source>
        <dbReference type="EMBL" id="KAJ0038893.1"/>
    </source>
</evidence>